<name>A0A0G0LDM0_9BACT</name>
<dbReference type="Pfam" id="PF01345">
    <property type="entry name" value="DUF11"/>
    <property type="match status" value="1"/>
</dbReference>
<comment type="caution">
    <text evidence="3">The sequence shown here is derived from an EMBL/GenBank/DDBJ whole genome shotgun (WGS) entry which is preliminary data.</text>
</comment>
<protein>
    <recommendedName>
        <fullName evidence="2">DUF11 domain-containing protein</fullName>
    </recommendedName>
</protein>
<organism evidence="3 4">
    <name type="scientific">Candidatus Shapirobacteria bacterium GW2011_GWE1_38_10</name>
    <dbReference type="NCBI Taxonomy" id="1618488"/>
    <lineage>
        <taxon>Bacteria</taxon>
        <taxon>Candidatus Shapironibacteriota</taxon>
    </lineage>
</organism>
<evidence type="ECO:0000256" key="1">
    <source>
        <dbReference type="SAM" id="SignalP"/>
    </source>
</evidence>
<dbReference type="EMBL" id="LBTX01000002">
    <property type="protein sequence ID" value="KKQ50736.1"/>
    <property type="molecule type" value="Genomic_DNA"/>
</dbReference>
<dbReference type="Proteomes" id="UP000034231">
    <property type="component" value="Unassembled WGS sequence"/>
</dbReference>
<gene>
    <name evidence="3" type="ORF">US68_C0002G0013</name>
</gene>
<dbReference type="AlphaFoldDB" id="A0A0G0LDM0"/>
<feature type="domain" description="DUF11" evidence="2">
    <location>
        <begin position="58"/>
        <end position="154"/>
    </location>
</feature>
<feature type="chain" id="PRO_5002533403" description="DUF11 domain-containing protein" evidence="1">
    <location>
        <begin position="23"/>
        <end position="196"/>
    </location>
</feature>
<proteinExistence type="predicted"/>
<keyword evidence="1" id="KW-0732">Signal</keyword>
<feature type="signal peptide" evidence="1">
    <location>
        <begin position="1"/>
        <end position="22"/>
    </location>
</feature>
<evidence type="ECO:0000313" key="4">
    <source>
        <dbReference type="Proteomes" id="UP000034231"/>
    </source>
</evidence>
<accession>A0A0G0LDM0</accession>
<evidence type="ECO:0000313" key="3">
    <source>
        <dbReference type="EMBL" id="KKQ50736.1"/>
    </source>
</evidence>
<sequence length="196" mass="21671">MKKIILSFLMLSALVFPSGVLADSYSQGEVDYQVSIDKKIRPIDDSNFYDNIGRDQKIFVGDDLMDFNILVENTGKDILYNLIVKDFYPVVNQIILAPGEIDKINRQVSWKIDTLAVGETRNFTLRAKVINTNSSMSQTNVATVCSNNVCDRDTATFYVATKTSPSTGSNDLVLKTGIALTLSLAALALRKLARGY</sequence>
<dbReference type="InterPro" id="IPR001434">
    <property type="entry name" value="OmcB-like_DUF11"/>
</dbReference>
<evidence type="ECO:0000259" key="2">
    <source>
        <dbReference type="Pfam" id="PF01345"/>
    </source>
</evidence>
<reference evidence="3 4" key="1">
    <citation type="journal article" date="2015" name="Nature">
        <title>rRNA introns, odd ribosomes, and small enigmatic genomes across a large radiation of phyla.</title>
        <authorList>
            <person name="Brown C.T."/>
            <person name="Hug L.A."/>
            <person name="Thomas B.C."/>
            <person name="Sharon I."/>
            <person name="Castelle C.J."/>
            <person name="Singh A."/>
            <person name="Wilkins M.J."/>
            <person name="Williams K.H."/>
            <person name="Banfield J.F."/>
        </authorList>
    </citation>
    <scope>NUCLEOTIDE SEQUENCE [LARGE SCALE GENOMIC DNA]</scope>
</reference>